<evidence type="ECO:0000313" key="7">
    <source>
        <dbReference type="EMBL" id="KWT65812.1"/>
    </source>
</evidence>
<accession>A0A109BBZ5</accession>
<keyword evidence="2" id="KW-0813">Transport</keyword>
<dbReference type="SUPFAM" id="SSF56935">
    <property type="entry name" value="Porins"/>
    <property type="match status" value="1"/>
</dbReference>
<evidence type="ECO:0000256" key="1">
    <source>
        <dbReference type="ARBA" id="ARBA00004571"/>
    </source>
</evidence>
<evidence type="ECO:0000256" key="3">
    <source>
        <dbReference type="ARBA" id="ARBA00022452"/>
    </source>
</evidence>
<evidence type="ECO:0000256" key="2">
    <source>
        <dbReference type="ARBA" id="ARBA00022448"/>
    </source>
</evidence>
<evidence type="ECO:0000256" key="5">
    <source>
        <dbReference type="ARBA" id="ARBA00023136"/>
    </source>
</evidence>
<gene>
    <name evidence="7" type="ORF">APY04_2659</name>
</gene>
<dbReference type="InterPro" id="IPR037066">
    <property type="entry name" value="Plug_dom_sf"/>
</dbReference>
<dbReference type="PATRIC" id="fig|121290.4.peg.1973"/>
<comment type="subcellular location">
    <subcellularLocation>
        <location evidence="1">Cell outer membrane</location>
        <topology evidence="1">Multi-pass membrane protein</topology>
    </subcellularLocation>
</comment>
<dbReference type="PANTHER" id="PTHR30442">
    <property type="entry name" value="IRON III DICITRATE TRANSPORT PROTEIN FECA"/>
    <property type="match status" value="1"/>
</dbReference>
<evidence type="ECO:0000256" key="6">
    <source>
        <dbReference type="ARBA" id="ARBA00023237"/>
    </source>
</evidence>
<keyword evidence="6" id="KW-0998">Cell outer membrane</keyword>
<keyword evidence="8" id="KW-1185">Reference proteome</keyword>
<dbReference type="Gene3D" id="2.40.170.20">
    <property type="entry name" value="TonB-dependent receptor, beta-barrel domain"/>
    <property type="match status" value="1"/>
</dbReference>
<keyword evidence="3" id="KW-1134">Transmembrane beta strand</keyword>
<name>A0A109BBZ5_HYPSL</name>
<dbReference type="InterPro" id="IPR036942">
    <property type="entry name" value="Beta-barrel_TonB_sf"/>
</dbReference>
<dbReference type="Gene3D" id="2.170.130.10">
    <property type="entry name" value="TonB-dependent receptor, plug domain"/>
    <property type="match status" value="1"/>
</dbReference>
<reference evidence="7 8" key="1">
    <citation type="submission" date="2015-10" db="EMBL/GenBank/DDBJ databases">
        <title>Transcriptomic analysis of a linuron degrading triple-species bacterial consortium.</title>
        <authorList>
            <person name="Albers P."/>
        </authorList>
    </citation>
    <scope>NUCLEOTIDE SEQUENCE [LARGE SCALE GENOMIC DNA]</scope>
    <source>
        <strain evidence="7 8">WDL6</strain>
    </source>
</reference>
<dbReference type="InterPro" id="IPR039426">
    <property type="entry name" value="TonB-dep_rcpt-like"/>
</dbReference>
<dbReference type="GO" id="GO:0009279">
    <property type="term" value="C:cell outer membrane"/>
    <property type="evidence" value="ECO:0007669"/>
    <property type="project" value="UniProtKB-SubCell"/>
</dbReference>
<dbReference type="PANTHER" id="PTHR30442:SF0">
    <property type="entry name" value="FE(3+) DICITRATE TRANSPORT PROTEIN FECA"/>
    <property type="match status" value="1"/>
</dbReference>
<dbReference type="EMBL" id="LMTR01000075">
    <property type="protein sequence ID" value="KWT65812.1"/>
    <property type="molecule type" value="Genomic_DNA"/>
</dbReference>
<evidence type="ECO:0000313" key="8">
    <source>
        <dbReference type="Proteomes" id="UP000059074"/>
    </source>
</evidence>
<protein>
    <submittedName>
        <fullName evidence="7">Iron siderophore receptor protein</fullName>
    </submittedName>
</protein>
<dbReference type="GO" id="GO:0033214">
    <property type="term" value="P:siderophore-iron import into cell"/>
    <property type="evidence" value="ECO:0007669"/>
    <property type="project" value="TreeGrafter"/>
</dbReference>
<dbReference type="STRING" id="121290.APY04_2659"/>
<keyword evidence="5" id="KW-0472">Membrane</keyword>
<sequence length="253" mass="26419">MGRVKTTVDDGEGSIPAYRGYLGVSNRTFLDPELLSAVAIEKGPSSGAVGGGAIGGVVSMQTIGVDDIVKSGETVGLRIRGDVGGNSASPPAVGTRGGMLMGFNPSAPLVGAADGMDQPGLFDFEGKFGSVAAGYKLDNIDIVGTYVRRKEGNYFAGTKGRSGFSEAYTACSGCPIWYRAGGLTHVRAGEEVLNTSQDSTSYLLKGDVRLSEESTLKLGYVQYGNTFGELMPSVAQSHNIIGRLRCQRLRSTV</sequence>
<evidence type="ECO:0000256" key="4">
    <source>
        <dbReference type="ARBA" id="ARBA00022692"/>
    </source>
</evidence>
<organism evidence="7 8">
    <name type="scientific">Hyphomicrobium sulfonivorans</name>
    <dbReference type="NCBI Taxonomy" id="121290"/>
    <lineage>
        <taxon>Bacteria</taxon>
        <taxon>Pseudomonadati</taxon>
        <taxon>Pseudomonadota</taxon>
        <taxon>Alphaproteobacteria</taxon>
        <taxon>Hyphomicrobiales</taxon>
        <taxon>Hyphomicrobiaceae</taxon>
        <taxon>Hyphomicrobium</taxon>
    </lineage>
</organism>
<keyword evidence="4" id="KW-0812">Transmembrane</keyword>
<dbReference type="Proteomes" id="UP000059074">
    <property type="component" value="Unassembled WGS sequence"/>
</dbReference>
<comment type="caution">
    <text evidence="7">The sequence shown here is derived from an EMBL/GenBank/DDBJ whole genome shotgun (WGS) entry which is preliminary data.</text>
</comment>
<dbReference type="AlphaFoldDB" id="A0A109BBZ5"/>
<keyword evidence="7" id="KW-0675">Receptor</keyword>
<proteinExistence type="predicted"/>